<dbReference type="Gene3D" id="3.10.180.10">
    <property type="entry name" value="2,3-Dihydroxybiphenyl 1,2-Dioxygenase, domain 1"/>
    <property type="match status" value="2"/>
</dbReference>
<dbReference type="Pfam" id="PF00903">
    <property type="entry name" value="Glyoxalase"/>
    <property type="match status" value="2"/>
</dbReference>
<dbReference type="InterPro" id="IPR029068">
    <property type="entry name" value="Glyas_Bleomycin-R_OHBP_Dase"/>
</dbReference>
<protein>
    <recommendedName>
        <fullName evidence="1">VOC domain-containing protein</fullName>
    </recommendedName>
</protein>
<dbReference type="InterPro" id="IPR052164">
    <property type="entry name" value="Anthracycline_SecMetBiosynth"/>
</dbReference>
<proteinExistence type="predicted"/>
<feature type="domain" description="VOC" evidence="1">
    <location>
        <begin position="7"/>
        <end position="123"/>
    </location>
</feature>
<evidence type="ECO:0000313" key="3">
    <source>
        <dbReference type="Proteomes" id="UP000198977"/>
    </source>
</evidence>
<dbReference type="RefSeq" id="WP_093925231.1">
    <property type="nucleotide sequence ID" value="NZ_FOMW01000018.1"/>
</dbReference>
<accession>A0A1I2FVY8</accession>
<dbReference type="AlphaFoldDB" id="A0A1I2FVY8"/>
<dbReference type="SUPFAM" id="SSF54593">
    <property type="entry name" value="Glyoxalase/Bleomycin resistance protein/Dihydroxybiphenyl dioxygenase"/>
    <property type="match status" value="2"/>
</dbReference>
<organism evidence="2 3">
    <name type="scientific">Sulfitobacter brevis</name>
    <dbReference type="NCBI Taxonomy" id="74348"/>
    <lineage>
        <taxon>Bacteria</taxon>
        <taxon>Pseudomonadati</taxon>
        <taxon>Pseudomonadota</taxon>
        <taxon>Alphaproteobacteria</taxon>
        <taxon>Rhodobacterales</taxon>
        <taxon>Roseobacteraceae</taxon>
        <taxon>Sulfitobacter</taxon>
    </lineage>
</organism>
<evidence type="ECO:0000259" key="1">
    <source>
        <dbReference type="PROSITE" id="PS51819"/>
    </source>
</evidence>
<dbReference type="InterPro" id="IPR037523">
    <property type="entry name" value="VOC_core"/>
</dbReference>
<sequence>MSTREGSPVWYELMTQNPDAAQKFYKRVMGWKFEEMPNDTGVDYRVALARKNAVAGVMRAPDHAQAMGDRWFFYIGVDDVDASARQVIALGGRVDVAPTDIPDVGRFAFCTDPQGAHFYVMRGNSPEPSKAFAPNKSGHACWNELVTTDQAAALDFYGNLLGWEHGGAMPMGPAGDYTFINLNGEMIGGMMDAPEPNTAPYWNFALQVPDIDKAKTAVEKAGGTVRAGPMELPDNSGWLIQTDDPQGAKIMFVGKRKG</sequence>
<dbReference type="PANTHER" id="PTHR33993">
    <property type="entry name" value="GLYOXALASE-RELATED"/>
    <property type="match status" value="1"/>
</dbReference>
<evidence type="ECO:0000313" key="2">
    <source>
        <dbReference type="EMBL" id="SFF09562.1"/>
    </source>
</evidence>
<dbReference type="PROSITE" id="PS51819">
    <property type="entry name" value="VOC"/>
    <property type="match status" value="2"/>
</dbReference>
<dbReference type="CDD" id="cd07247">
    <property type="entry name" value="SgaA_N_like"/>
    <property type="match status" value="2"/>
</dbReference>
<feature type="domain" description="VOC" evidence="1">
    <location>
        <begin position="139"/>
        <end position="255"/>
    </location>
</feature>
<name>A0A1I2FVY8_9RHOB</name>
<dbReference type="InterPro" id="IPR004360">
    <property type="entry name" value="Glyas_Fos-R_dOase_dom"/>
</dbReference>
<dbReference type="STRING" id="74348.SAMN04488523_11810"/>
<dbReference type="OrthoDB" id="9793039at2"/>
<dbReference type="PANTHER" id="PTHR33993:SF14">
    <property type="entry name" value="GB|AAF24581.1"/>
    <property type="match status" value="1"/>
</dbReference>
<dbReference type="Proteomes" id="UP000198977">
    <property type="component" value="Unassembled WGS sequence"/>
</dbReference>
<reference evidence="2 3" key="1">
    <citation type="submission" date="2016-10" db="EMBL/GenBank/DDBJ databases">
        <authorList>
            <person name="de Groot N.N."/>
        </authorList>
    </citation>
    <scope>NUCLEOTIDE SEQUENCE [LARGE SCALE GENOMIC DNA]</scope>
    <source>
        <strain evidence="2 3">DSM 11443</strain>
    </source>
</reference>
<dbReference type="EMBL" id="FOMW01000018">
    <property type="protein sequence ID" value="SFF09562.1"/>
    <property type="molecule type" value="Genomic_DNA"/>
</dbReference>
<gene>
    <name evidence="2" type="ORF">SAMN04488523_11810</name>
</gene>
<keyword evidence="3" id="KW-1185">Reference proteome</keyword>